<dbReference type="InterPro" id="IPR050256">
    <property type="entry name" value="Glycosyltransferase_2"/>
</dbReference>
<gene>
    <name evidence="3" type="ORF">SAMN05660472_00099</name>
</gene>
<keyword evidence="4" id="KW-1185">Reference proteome</keyword>
<keyword evidence="1" id="KW-1133">Transmembrane helix</keyword>
<dbReference type="GO" id="GO:0005886">
    <property type="term" value="C:plasma membrane"/>
    <property type="evidence" value="ECO:0007669"/>
    <property type="project" value="TreeGrafter"/>
</dbReference>
<keyword evidence="1" id="KW-0472">Membrane</keyword>
<dbReference type="InterPro" id="IPR001173">
    <property type="entry name" value="Glyco_trans_2-like"/>
</dbReference>
<dbReference type="EMBL" id="FNFP01000001">
    <property type="protein sequence ID" value="SDJ84786.1"/>
    <property type="molecule type" value="Genomic_DNA"/>
</dbReference>
<evidence type="ECO:0000256" key="1">
    <source>
        <dbReference type="SAM" id="Phobius"/>
    </source>
</evidence>
<dbReference type="STRING" id="393762.SAMN05660472_00099"/>
<feature type="domain" description="Glycosyltransferase 2-like" evidence="2">
    <location>
        <begin position="5"/>
        <end position="151"/>
    </location>
</feature>
<evidence type="ECO:0000313" key="3">
    <source>
        <dbReference type="EMBL" id="SDJ84786.1"/>
    </source>
</evidence>
<accession>A0A1G8X3A0</accession>
<dbReference type="RefSeq" id="WP_090548756.1">
    <property type="nucleotide sequence ID" value="NZ_FNFP01000001.1"/>
</dbReference>
<dbReference type="OrthoDB" id="9807778at2"/>
<feature type="transmembrane region" description="Helical" evidence="1">
    <location>
        <begin position="262"/>
        <end position="288"/>
    </location>
</feature>
<dbReference type="SUPFAM" id="SSF53448">
    <property type="entry name" value="Nucleotide-diphospho-sugar transferases"/>
    <property type="match status" value="1"/>
</dbReference>
<dbReference type="Pfam" id="PF00535">
    <property type="entry name" value="Glycos_transf_2"/>
    <property type="match status" value="1"/>
</dbReference>
<feature type="transmembrane region" description="Helical" evidence="1">
    <location>
        <begin position="229"/>
        <end position="250"/>
    </location>
</feature>
<evidence type="ECO:0000259" key="2">
    <source>
        <dbReference type="Pfam" id="PF00535"/>
    </source>
</evidence>
<dbReference type="Proteomes" id="UP000198718">
    <property type="component" value="Unassembled WGS sequence"/>
</dbReference>
<protein>
    <submittedName>
        <fullName evidence="3">Dolichol-phosphate mannosyltransferase</fullName>
    </submittedName>
</protein>
<organism evidence="3 4">
    <name type="scientific">Natronincola ferrireducens</name>
    <dbReference type="NCBI Taxonomy" id="393762"/>
    <lineage>
        <taxon>Bacteria</taxon>
        <taxon>Bacillati</taxon>
        <taxon>Bacillota</taxon>
        <taxon>Clostridia</taxon>
        <taxon>Peptostreptococcales</taxon>
        <taxon>Natronincolaceae</taxon>
        <taxon>Natronincola</taxon>
    </lineage>
</organism>
<evidence type="ECO:0000313" key="4">
    <source>
        <dbReference type="Proteomes" id="UP000198718"/>
    </source>
</evidence>
<dbReference type="PANTHER" id="PTHR48090">
    <property type="entry name" value="UNDECAPRENYL-PHOSPHATE 4-DEOXY-4-FORMAMIDO-L-ARABINOSE TRANSFERASE-RELATED"/>
    <property type="match status" value="1"/>
</dbReference>
<reference evidence="3 4" key="1">
    <citation type="submission" date="2016-10" db="EMBL/GenBank/DDBJ databases">
        <authorList>
            <person name="de Groot N.N."/>
        </authorList>
    </citation>
    <scope>NUCLEOTIDE SEQUENCE [LARGE SCALE GENOMIC DNA]</scope>
    <source>
        <strain evidence="3 4">DSM 18346</strain>
    </source>
</reference>
<name>A0A1G8X3A0_9FIRM</name>
<dbReference type="InterPro" id="IPR029044">
    <property type="entry name" value="Nucleotide-diphossugar_trans"/>
</dbReference>
<keyword evidence="1" id="KW-0812">Transmembrane</keyword>
<proteinExistence type="predicted"/>
<dbReference type="CDD" id="cd04187">
    <property type="entry name" value="DPM1_like_bac"/>
    <property type="match status" value="1"/>
</dbReference>
<dbReference type="AlphaFoldDB" id="A0A1G8X3A0"/>
<sequence>MKKLSIVIPVYYNELNIPSLYEKLREAILNKKLFHVELVFVDDGSKDNSYQELIKLREMDKRIKVVKLSKNFGSHTAILAGLSYATGDCATVISADLQDPPEIIVSMYEKWLEGNKVVLAVREDREEGWLQKKLSNTYYRWMKKYALSNMPEGGFDCFLIDKQVIEILRGMKEKNSTLMGQILWCGLKTEKIYYVRREREIGKSKWTLSKKIKLFIDSFLAFSYVPIRFISTFGFIISFLGFLMALIIVINKFINDIPVQGWTSLMVVVLILSGIQLITLGVLGEYLWRNFDETRKRPLFIVEETIGVGEEKVAEERMDLWEVGK</sequence>
<dbReference type="Gene3D" id="3.90.550.10">
    <property type="entry name" value="Spore Coat Polysaccharide Biosynthesis Protein SpsA, Chain A"/>
    <property type="match status" value="1"/>
</dbReference>
<keyword evidence="3" id="KW-0328">Glycosyltransferase</keyword>
<dbReference type="PANTHER" id="PTHR48090:SF8">
    <property type="entry name" value="GLYCOSYLTRANSFERASE CSBB-RELATED"/>
    <property type="match status" value="1"/>
</dbReference>
<keyword evidence="3" id="KW-0808">Transferase</keyword>
<dbReference type="GO" id="GO:0016757">
    <property type="term" value="F:glycosyltransferase activity"/>
    <property type="evidence" value="ECO:0007669"/>
    <property type="project" value="UniProtKB-KW"/>
</dbReference>